<evidence type="ECO:0000313" key="4">
    <source>
        <dbReference type="Proteomes" id="UP000291343"/>
    </source>
</evidence>
<keyword evidence="2" id="KW-0732">Signal</keyword>
<evidence type="ECO:0000256" key="2">
    <source>
        <dbReference type="SAM" id="SignalP"/>
    </source>
</evidence>
<name>A0A482XMK2_LAOST</name>
<dbReference type="Proteomes" id="UP000291343">
    <property type="component" value="Unassembled WGS sequence"/>
</dbReference>
<dbReference type="EMBL" id="QKKF02005396">
    <property type="protein sequence ID" value="RZF46914.1"/>
    <property type="molecule type" value="Genomic_DNA"/>
</dbReference>
<feature type="compositionally biased region" description="Low complexity" evidence="1">
    <location>
        <begin position="749"/>
        <end position="761"/>
    </location>
</feature>
<accession>A0A482XMK2</accession>
<feature type="region of interest" description="Disordered" evidence="1">
    <location>
        <begin position="654"/>
        <end position="674"/>
    </location>
</feature>
<feature type="compositionally biased region" description="Polar residues" evidence="1">
    <location>
        <begin position="688"/>
        <end position="698"/>
    </location>
</feature>
<dbReference type="AlphaFoldDB" id="A0A482XMK2"/>
<feature type="region of interest" description="Disordered" evidence="1">
    <location>
        <begin position="688"/>
        <end position="761"/>
    </location>
</feature>
<reference evidence="3 4" key="1">
    <citation type="journal article" date="2017" name="Gigascience">
        <title>Genome sequence of the small brown planthopper, Laodelphax striatellus.</title>
        <authorList>
            <person name="Zhu J."/>
            <person name="Jiang F."/>
            <person name="Wang X."/>
            <person name="Yang P."/>
            <person name="Bao Y."/>
            <person name="Zhao W."/>
            <person name="Wang W."/>
            <person name="Lu H."/>
            <person name="Wang Q."/>
            <person name="Cui N."/>
            <person name="Li J."/>
            <person name="Chen X."/>
            <person name="Luo L."/>
            <person name="Yu J."/>
            <person name="Kang L."/>
            <person name="Cui F."/>
        </authorList>
    </citation>
    <scope>NUCLEOTIDE SEQUENCE [LARGE SCALE GENOMIC DNA]</scope>
    <source>
        <strain evidence="3">Lst14</strain>
    </source>
</reference>
<evidence type="ECO:0000313" key="3">
    <source>
        <dbReference type="EMBL" id="RZF46914.1"/>
    </source>
</evidence>
<dbReference type="OrthoDB" id="10587540at2759"/>
<proteinExistence type="predicted"/>
<feature type="compositionally biased region" description="Polar residues" evidence="1">
    <location>
        <begin position="720"/>
        <end position="748"/>
    </location>
</feature>
<dbReference type="InParanoid" id="A0A482XMK2"/>
<comment type="caution">
    <text evidence="3">The sequence shown here is derived from an EMBL/GenBank/DDBJ whole genome shotgun (WGS) entry which is preliminary data.</text>
</comment>
<feature type="compositionally biased region" description="Low complexity" evidence="1">
    <location>
        <begin position="654"/>
        <end position="664"/>
    </location>
</feature>
<feature type="region of interest" description="Disordered" evidence="1">
    <location>
        <begin position="381"/>
        <end position="407"/>
    </location>
</feature>
<gene>
    <name evidence="3" type="ORF">LSTR_LSTR008042</name>
</gene>
<organism evidence="3 4">
    <name type="scientific">Laodelphax striatellus</name>
    <name type="common">Small brown planthopper</name>
    <name type="synonym">Delphax striatella</name>
    <dbReference type="NCBI Taxonomy" id="195883"/>
    <lineage>
        <taxon>Eukaryota</taxon>
        <taxon>Metazoa</taxon>
        <taxon>Ecdysozoa</taxon>
        <taxon>Arthropoda</taxon>
        <taxon>Hexapoda</taxon>
        <taxon>Insecta</taxon>
        <taxon>Pterygota</taxon>
        <taxon>Neoptera</taxon>
        <taxon>Paraneoptera</taxon>
        <taxon>Hemiptera</taxon>
        <taxon>Auchenorrhyncha</taxon>
        <taxon>Fulgoroidea</taxon>
        <taxon>Delphacidae</taxon>
        <taxon>Criomorphinae</taxon>
        <taxon>Laodelphax</taxon>
    </lineage>
</organism>
<feature type="compositionally biased region" description="Polar residues" evidence="1">
    <location>
        <begin position="388"/>
        <end position="399"/>
    </location>
</feature>
<feature type="signal peptide" evidence="2">
    <location>
        <begin position="1"/>
        <end position="25"/>
    </location>
</feature>
<feature type="chain" id="PRO_5019763297" evidence="2">
    <location>
        <begin position="26"/>
        <end position="888"/>
    </location>
</feature>
<sequence length="888" mass="99344">MLMKISKLHIITVILFLYYIKSTSGTKKLIDHPNYNEIISSISYSNPNSKICRHLKLKAASKLTDKPYETDNVIQSQLKSNSYDDRILVKNRPPPSNNLRKRSTDPLKIIELSSSFPQLIVNNTAENEWINTSTGTFQTFANMFNRIDVPSADIIEKDIDKDVEKDADLSSSYFIGIPSNSTSCNADDADVLSVDSSSSFNEASENNNAVNYYQSVNNALDLESRRLSDQAKLIEDIVKRKLDLSTSSPSVPLEFKKDPPDWVFSSGDGAKTSPDFKDFSSGDAVVDFVLPSNTHDNNNPPGWIFSPPESVTQYKLNSKIADESDKEKFSKWMIPGGNIYPLNDLQLEAELVDNAKDYEAQFNGEKNTVLFYNDDNERASIGEENRPYSKSNHQTSSLSKPGESQLDREELLHKREERFINLRNLRNFIMKKYVSSNNNRLVTEKNKRRSVTKGSNIKVNNTKEGLNHKSGVVLTKIDNCTPSVNHTHSFSPVSKDYLSIKLNKTICSVKNSTNNKWNKIGMKSEPTLASKDLKSNHTLRFVNSSEMLKSFVTNQSEKPNYKAFVLINNRDYPKISSVEGSSIEQLLKASDDTRKLNLSDESYVILRSKELQRMKNVLLDNFKQMIVNSEKKSSDTDTSTCYYPWELSTVETVSTVSTPESTSEGCIENGQSLSTSEGIEVVTVSVTNSQEADSTSTNPQDTSPFPPSQPTSSQDEQDNSKQSQPFADLSSSTESQISPGTTRQQPDQSLPSINDLNDSNNNNKVADNLNCQVQDSFTEGLYFLMPAQSVNAIKCALENSRKIYMGSSITGKFIASIESPNMAAKEKFSNNPLSMNFNSSNDTILQQTIEHILRNKKNGEAELRQLQGFINKGQNAVKESVKKGEIIK</sequence>
<protein>
    <submittedName>
        <fullName evidence="3">Uncharacterized protein</fullName>
    </submittedName>
</protein>
<keyword evidence="4" id="KW-1185">Reference proteome</keyword>
<evidence type="ECO:0000256" key="1">
    <source>
        <dbReference type="SAM" id="MobiDB-lite"/>
    </source>
</evidence>